<reference evidence="2 3" key="1">
    <citation type="submission" date="2021-01" db="EMBL/GenBank/DDBJ databases">
        <title>WGS of actinomycetes isolated from Thailand.</title>
        <authorList>
            <person name="Thawai C."/>
        </authorList>
    </citation>
    <scope>NUCLEOTIDE SEQUENCE [LARGE SCALE GENOMIC DNA]</scope>
    <source>
        <strain evidence="2 3">LPG 2</strain>
    </source>
</reference>
<comment type="caution">
    <text evidence="2">The sequence shown here is derived from an EMBL/GenBank/DDBJ whole genome shotgun (WGS) entry which is preliminary data.</text>
</comment>
<keyword evidence="1" id="KW-0472">Membrane</keyword>
<dbReference type="RefSeq" id="WP_201942335.1">
    <property type="nucleotide sequence ID" value="NZ_JAERRJ010000001.1"/>
</dbReference>
<keyword evidence="1" id="KW-1133">Transmembrane helix</keyword>
<keyword evidence="1" id="KW-0812">Transmembrane</keyword>
<sequence>MVKWAGRILVFLGVAHTVLGLALTAPHHADSWLRFELWTVSDSIAEMNASTGAFWMSVGSFGVPLALVGAIVLWMDNRGLVPPPFIAWTVGLWIAVAAAIAEPAPWLVAWIAVGLLLAADRRAAPQAVTREPQTSGV</sequence>
<gene>
    <name evidence="2" type="ORF">JK358_01130</name>
</gene>
<dbReference type="Proteomes" id="UP000602198">
    <property type="component" value="Unassembled WGS sequence"/>
</dbReference>
<dbReference type="InterPro" id="IPR045590">
    <property type="entry name" value="DUF6463"/>
</dbReference>
<organism evidence="2 3">
    <name type="scientific">Nocardia acididurans</name>
    <dbReference type="NCBI Taxonomy" id="2802282"/>
    <lineage>
        <taxon>Bacteria</taxon>
        <taxon>Bacillati</taxon>
        <taxon>Actinomycetota</taxon>
        <taxon>Actinomycetes</taxon>
        <taxon>Mycobacteriales</taxon>
        <taxon>Nocardiaceae</taxon>
        <taxon>Nocardia</taxon>
    </lineage>
</organism>
<accession>A0ABS1LXU9</accession>
<evidence type="ECO:0000313" key="3">
    <source>
        <dbReference type="Proteomes" id="UP000602198"/>
    </source>
</evidence>
<protein>
    <submittedName>
        <fullName evidence="2">Uncharacterized protein</fullName>
    </submittedName>
</protein>
<feature type="transmembrane region" description="Helical" evidence="1">
    <location>
        <begin position="53"/>
        <end position="73"/>
    </location>
</feature>
<keyword evidence="3" id="KW-1185">Reference proteome</keyword>
<name>A0ABS1LXU9_9NOCA</name>
<evidence type="ECO:0000256" key="1">
    <source>
        <dbReference type="SAM" id="Phobius"/>
    </source>
</evidence>
<evidence type="ECO:0000313" key="2">
    <source>
        <dbReference type="EMBL" id="MBL1072991.1"/>
    </source>
</evidence>
<dbReference type="EMBL" id="JAERRJ010000001">
    <property type="protein sequence ID" value="MBL1072991.1"/>
    <property type="molecule type" value="Genomic_DNA"/>
</dbReference>
<dbReference type="Pfam" id="PF20064">
    <property type="entry name" value="DUF6463"/>
    <property type="match status" value="1"/>
</dbReference>
<proteinExistence type="predicted"/>
<feature type="transmembrane region" description="Helical" evidence="1">
    <location>
        <begin position="85"/>
        <end position="101"/>
    </location>
</feature>